<keyword evidence="2" id="KW-0614">Plasmid</keyword>
<dbReference type="RefSeq" id="WP_154671790.1">
    <property type="nucleotide sequence ID" value="NZ_CP017565.2"/>
</dbReference>
<evidence type="ECO:0000256" key="1">
    <source>
        <dbReference type="SAM" id="MobiDB-lite"/>
    </source>
</evidence>
<feature type="region of interest" description="Disordered" evidence="1">
    <location>
        <begin position="154"/>
        <end position="175"/>
    </location>
</feature>
<proteinExistence type="predicted"/>
<keyword evidence="3" id="KW-1185">Reference proteome</keyword>
<gene>
    <name evidence="2" type="ORF">BJG93_36625</name>
</gene>
<name>A0A8F4KIJ9_9BURK</name>
<dbReference type="KEGG" id="pspw:BJG93_36625"/>
<protein>
    <submittedName>
        <fullName evidence="2">Uncharacterized protein</fullName>
    </submittedName>
</protein>
<dbReference type="EMBL" id="CP017565">
    <property type="protein sequence ID" value="QXE07375.1"/>
    <property type="molecule type" value="Genomic_DNA"/>
</dbReference>
<reference evidence="2" key="1">
    <citation type="submission" date="2016-09" db="EMBL/GenBank/DDBJ databases">
        <title>The Complete Genome of Burkholderia sprentiae wsm5005.</title>
        <authorList>
            <person name="De Meyer S."/>
            <person name="Wang P."/>
            <person name="Terpolilli J."/>
        </authorList>
    </citation>
    <scope>NUCLEOTIDE SEQUENCE [LARGE SCALE GENOMIC DNA]</scope>
    <source>
        <strain evidence="2">WSM5005</strain>
    </source>
</reference>
<organism evidence="2 3">
    <name type="scientific">Paraburkholderia sprentiae WSM5005</name>
    <dbReference type="NCBI Taxonomy" id="754502"/>
    <lineage>
        <taxon>Bacteria</taxon>
        <taxon>Pseudomonadati</taxon>
        <taxon>Pseudomonadota</taxon>
        <taxon>Betaproteobacteria</taxon>
        <taxon>Burkholderiales</taxon>
        <taxon>Burkholderiaceae</taxon>
        <taxon>Paraburkholderia</taxon>
    </lineage>
</organism>
<sequence length="175" mass="19077">MIDPTIAAAIISASGGLLGKLLELAGKTDPPTELAKKTIDKTYDKLQAAITTNSLRVLIALRNVGAKQSSGMILPAVKEMQQRQEPGGDAFEADLDLSVLVGTDPDYVQRICNHPTRHCVHQPSSRRQIKLLIGFRIVPRVPALQACVMRSLRADGTPITNPPKGPRPWRSARYH</sequence>
<dbReference type="AlphaFoldDB" id="A0A8F4KIJ9"/>
<geneLocation type="plasmid" evidence="2 3">
    <name>pl2WSM5005</name>
</geneLocation>
<accession>A0A8F4KIJ9</accession>
<evidence type="ECO:0000313" key="3">
    <source>
        <dbReference type="Proteomes" id="UP000179860"/>
    </source>
</evidence>
<evidence type="ECO:0000313" key="2">
    <source>
        <dbReference type="EMBL" id="QXE07375.1"/>
    </source>
</evidence>
<dbReference type="Proteomes" id="UP000179860">
    <property type="component" value="Plasmid pl2WSM5005"/>
</dbReference>